<evidence type="ECO:0000313" key="3">
    <source>
        <dbReference type="Proteomes" id="UP000712600"/>
    </source>
</evidence>
<sequence>MGGGRRDRAPGWQGLGGRQKGKITLFHQGRIRLRRGFQRLMRGSRRRGGRRGVEGGGAAGRR</sequence>
<dbReference type="AlphaFoldDB" id="A0A8S9MWK5"/>
<evidence type="ECO:0000313" key="2">
    <source>
        <dbReference type="EMBL" id="KAF3487571.1"/>
    </source>
</evidence>
<organism evidence="2 3">
    <name type="scientific">Brassica cretica</name>
    <name type="common">Mustard</name>
    <dbReference type="NCBI Taxonomy" id="69181"/>
    <lineage>
        <taxon>Eukaryota</taxon>
        <taxon>Viridiplantae</taxon>
        <taxon>Streptophyta</taxon>
        <taxon>Embryophyta</taxon>
        <taxon>Tracheophyta</taxon>
        <taxon>Spermatophyta</taxon>
        <taxon>Magnoliopsida</taxon>
        <taxon>eudicotyledons</taxon>
        <taxon>Gunneridae</taxon>
        <taxon>Pentapetalae</taxon>
        <taxon>rosids</taxon>
        <taxon>malvids</taxon>
        <taxon>Brassicales</taxon>
        <taxon>Brassicaceae</taxon>
        <taxon>Brassiceae</taxon>
        <taxon>Brassica</taxon>
    </lineage>
</organism>
<accession>A0A8S9MWK5</accession>
<reference evidence="2" key="1">
    <citation type="submission" date="2019-12" db="EMBL/GenBank/DDBJ databases">
        <title>Genome sequencing and annotation of Brassica cretica.</title>
        <authorList>
            <person name="Studholme D.J."/>
            <person name="Sarris P."/>
        </authorList>
    </citation>
    <scope>NUCLEOTIDE SEQUENCE</scope>
    <source>
        <strain evidence="2">PFS-109/04</strain>
        <tissue evidence="2">Leaf</tissue>
    </source>
</reference>
<dbReference type="Proteomes" id="UP000712600">
    <property type="component" value="Unassembled WGS sequence"/>
</dbReference>
<protein>
    <submittedName>
        <fullName evidence="2">Uncharacterized protein</fullName>
    </submittedName>
</protein>
<feature type="region of interest" description="Disordered" evidence="1">
    <location>
        <begin position="1"/>
        <end position="21"/>
    </location>
</feature>
<feature type="compositionally biased region" description="Basic residues" evidence="1">
    <location>
        <begin position="41"/>
        <end position="50"/>
    </location>
</feature>
<evidence type="ECO:0000256" key="1">
    <source>
        <dbReference type="SAM" id="MobiDB-lite"/>
    </source>
</evidence>
<gene>
    <name evidence="2" type="ORF">F2Q69_00054506</name>
</gene>
<name>A0A8S9MWK5_BRACR</name>
<feature type="region of interest" description="Disordered" evidence="1">
    <location>
        <begin position="41"/>
        <end position="62"/>
    </location>
</feature>
<comment type="caution">
    <text evidence="2">The sequence shown here is derived from an EMBL/GenBank/DDBJ whole genome shotgun (WGS) entry which is preliminary data.</text>
</comment>
<proteinExistence type="predicted"/>
<dbReference type="EMBL" id="QGKX02002183">
    <property type="protein sequence ID" value="KAF3487571.1"/>
    <property type="molecule type" value="Genomic_DNA"/>
</dbReference>